<keyword evidence="3" id="KW-1185">Reference proteome</keyword>
<dbReference type="GeneID" id="45099173"/>
<protein>
    <recommendedName>
        <fullName evidence="1">Polysaccharide pyruvyl transferase domain-containing protein</fullName>
    </recommendedName>
</protein>
<dbReference type="PANTHER" id="PTHR36836:SF1">
    <property type="entry name" value="COLANIC ACID BIOSYNTHESIS PROTEIN WCAK"/>
    <property type="match status" value="1"/>
</dbReference>
<evidence type="ECO:0000259" key="1">
    <source>
        <dbReference type="Pfam" id="PF04230"/>
    </source>
</evidence>
<accession>Q390Y7</accession>
<organism evidence="2 3">
    <name type="scientific">Burkholderia lata (strain ATCC 17760 / DSM 23089 / LMG 22485 / NCIMB 9086 / R18194 / 383)</name>
    <dbReference type="NCBI Taxonomy" id="482957"/>
    <lineage>
        <taxon>Bacteria</taxon>
        <taxon>Pseudomonadati</taxon>
        <taxon>Pseudomonadota</taxon>
        <taxon>Betaproteobacteria</taxon>
        <taxon>Burkholderiales</taxon>
        <taxon>Burkholderiaceae</taxon>
        <taxon>Burkholderia</taxon>
        <taxon>Burkholderia cepacia complex</taxon>
    </lineage>
</organism>
<dbReference type="KEGG" id="bur:Bcep18194_B2868"/>
<dbReference type="PATRIC" id="fig|482957.22.peg.6685"/>
<dbReference type="EMBL" id="CP000152">
    <property type="protein sequence ID" value="ABB12979.1"/>
    <property type="molecule type" value="Genomic_DNA"/>
</dbReference>
<dbReference type="RefSeq" id="WP_011356458.1">
    <property type="nucleotide sequence ID" value="NC_007511.1"/>
</dbReference>
<feature type="domain" description="Polysaccharide pyruvyl transferase" evidence="1">
    <location>
        <begin position="17"/>
        <end position="316"/>
    </location>
</feature>
<proteinExistence type="predicted"/>
<dbReference type="PANTHER" id="PTHR36836">
    <property type="entry name" value="COLANIC ACID BIOSYNTHESIS PROTEIN WCAK"/>
    <property type="match status" value="1"/>
</dbReference>
<evidence type="ECO:0000313" key="3">
    <source>
        <dbReference type="Proteomes" id="UP000002705"/>
    </source>
</evidence>
<evidence type="ECO:0000313" key="2">
    <source>
        <dbReference type="EMBL" id="ABB12979.1"/>
    </source>
</evidence>
<sequence>MTPPVHVALLHAYSARNAGDGLLVDLSVGLLREAFGDAVRVSIVAADPASFPAYDDVCGAPVLAERGADRLLGAAATALPVRLNDRLKALRGLLDEVDLIVGVGGGYLRARTAIEALKLEAGHLLQMRAALASGKPAVYLPQSIGPVLSSRAVGTHLRSLLGTFDTVFVRDDRSAAFLAANPNTRRAPDLAVLDFGHRGETILRHASPKSDTARHVAFVLRRAPAWSAKRRARYDASISQLVKQVRATCRVSFAVQSTGRGNDDPAYYRSLGIEEPLTPLKTLLETDRPEVTVSVRLHGAMESILHGVPAFHVSYERKGFGAYADMKLGDWVVNGADFDPARVCRTILAPSATQAFWDAAQGGFARIRSARARVIDALRAAHRVDSGSDVETNAEADVKATAAIDEVAPC</sequence>
<dbReference type="HOGENOM" id="CLU_065576_0_0_4"/>
<gene>
    <name evidence="2" type="ordered locus">Bcep18194_B2868</name>
</gene>
<dbReference type="Proteomes" id="UP000002705">
    <property type="component" value="Chromosome 2"/>
</dbReference>
<reference evidence="2" key="1">
    <citation type="submission" date="2005-10" db="EMBL/GenBank/DDBJ databases">
        <title>Complete sequence of chromosome 2 of Burkholderia sp. 383.</title>
        <authorList>
            <consortium name="US DOE Joint Genome Institute"/>
            <person name="Copeland A."/>
            <person name="Lucas S."/>
            <person name="Lapidus A."/>
            <person name="Barry K."/>
            <person name="Detter J.C."/>
            <person name="Glavina T."/>
            <person name="Hammon N."/>
            <person name="Israni S."/>
            <person name="Pitluck S."/>
            <person name="Chain P."/>
            <person name="Malfatti S."/>
            <person name="Shin M."/>
            <person name="Vergez L."/>
            <person name="Schmutz J."/>
            <person name="Larimer F."/>
            <person name="Land M."/>
            <person name="Kyrpides N."/>
            <person name="Lykidis A."/>
            <person name="Richardson P."/>
        </authorList>
    </citation>
    <scope>NUCLEOTIDE SEQUENCE [LARGE SCALE GENOMIC DNA]</scope>
    <source>
        <strain evidence="2">383</strain>
    </source>
</reference>
<dbReference type="Pfam" id="PF04230">
    <property type="entry name" value="PS_pyruv_trans"/>
    <property type="match status" value="1"/>
</dbReference>
<name>Q390Y7_BURL3</name>
<dbReference type="AlphaFoldDB" id="Q390Y7"/>
<dbReference type="InterPro" id="IPR007345">
    <property type="entry name" value="Polysacch_pyruvyl_Trfase"/>
</dbReference>